<dbReference type="PROSITE" id="PS50890">
    <property type="entry name" value="PUA"/>
    <property type="match status" value="1"/>
</dbReference>
<dbReference type="GO" id="GO:0003723">
    <property type="term" value="F:RNA binding"/>
    <property type="evidence" value="ECO:0007669"/>
    <property type="project" value="UniProtKB-KW"/>
</dbReference>
<dbReference type="Gene3D" id="3.10.450.220">
    <property type="match status" value="1"/>
</dbReference>
<dbReference type="FunFam" id="3.10.450.220:FF:000001">
    <property type="entry name" value="60S ribosome subunit biogenesis protein NIP7 homolog"/>
    <property type="match status" value="1"/>
</dbReference>
<name>A0A5N6Z7X0_9EURO</name>
<dbReference type="SMART" id="SM00359">
    <property type="entry name" value="PUA"/>
    <property type="match status" value="1"/>
</dbReference>
<evidence type="ECO:0000256" key="7">
    <source>
        <dbReference type="PIRNR" id="PIRNR017190"/>
    </source>
</evidence>
<evidence type="ECO:0000313" key="9">
    <source>
        <dbReference type="EMBL" id="KAE8353757.1"/>
    </source>
</evidence>
<accession>A0A5N6Z7X0</accession>
<dbReference type="Proteomes" id="UP000327118">
    <property type="component" value="Unassembled WGS sequence"/>
</dbReference>
<dbReference type="OrthoDB" id="27490at2759"/>
<evidence type="ECO:0000313" key="10">
    <source>
        <dbReference type="Proteomes" id="UP000327118"/>
    </source>
</evidence>
<comment type="subunit">
    <text evidence="7">Interacts with pre-ribosome complex.</text>
</comment>
<dbReference type="PIRSF" id="PIRSF017190">
    <property type="entry name" value="Rbsml_synth_fac_NIP7"/>
    <property type="match status" value="1"/>
</dbReference>
<keyword evidence="10" id="KW-1185">Reference proteome</keyword>
<dbReference type="CDD" id="cd21151">
    <property type="entry name" value="PUA_Nip7-like"/>
    <property type="match status" value="1"/>
</dbReference>
<dbReference type="FunFam" id="2.30.130.10:FF:000002">
    <property type="entry name" value="60S ribosome subunit biogenesis protein NIP7 homolog"/>
    <property type="match status" value="1"/>
</dbReference>
<comment type="subcellular location">
    <subcellularLocation>
        <location evidence="1">Nucleus</location>
        <location evidence="1">Nucleolus</location>
    </subcellularLocation>
</comment>
<sequence length="187" mass="20840">MRPLTEPELRAVLEKLTVYVHSSVKDLLLPLDNSSKPDRFVFRLSQSRVYYVRLSIANLATSIPRDQLLSCGTCLGRFTKSGKFRLHVTALSVIAPIARNKLYVRPNGVMPFLYGGNVVKAHISRWPQDCPEHSGVVVFDSDEIPLGFGIAAKSQAVLQRSGPTDIVCFRQADCGEYLRDEDTLFTA</sequence>
<evidence type="ECO:0000259" key="8">
    <source>
        <dbReference type="SMART" id="SM00359"/>
    </source>
</evidence>
<evidence type="ECO:0000256" key="5">
    <source>
        <dbReference type="ARBA" id="ARBA00023242"/>
    </source>
</evidence>
<dbReference type="SUPFAM" id="SSF88802">
    <property type="entry name" value="Pre-PUA domain"/>
    <property type="match status" value="1"/>
</dbReference>
<dbReference type="Gene3D" id="2.30.130.10">
    <property type="entry name" value="PUA domain"/>
    <property type="match status" value="1"/>
</dbReference>
<comment type="similarity">
    <text evidence="2 7">Belongs to the NIP7 family.</text>
</comment>
<evidence type="ECO:0000256" key="2">
    <source>
        <dbReference type="ARBA" id="ARBA00009895"/>
    </source>
</evidence>
<proteinExistence type="inferred from homology"/>
<comment type="function">
    <text evidence="6 7">Required for proper 27S pre-rRNA processing and 60S ribosome subunit assembly.</text>
</comment>
<dbReference type="InterPro" id="IPR016686">
    <property type="entry name" value="Ribosomal_synth_fac_NIP7"/>
</dbReference>
<feature type="domain" description="PUA" evidence="8">
    <location>
        <begin position="100"/>
        <end position="175"/>
    </location>
</feature>
<dbReference type="Pfam" id="PF03657">
    <property type="entry name" value="UPF0113"/>
    <property type="match status" value="1"/>
</dbReference>
<protein>
    <recommendedName>
        <fullName evidence="7">60S ribosome subunit biogenesis protein NIP7</fullName>
    </recommendedName>
</protein>
<dbReference type="CDD" id="cd21146">
    <property type="entry name" value="Nip7_N_euk"/>
    <property type="match status" value="1"/>
</dbReference>
<evidence type="ECO:0000256" key="4">
    <source>
        <dbReference type="ARBA" id="ARBA00022884"/>
    </source>
</evidence>
<dbReference type="InterPro" id="IPR005155">
    <property type="entry name" value="UPF0113_PUA"/>
</dbReference>
<dbReference type="InterPro" id="IPR015947">
    <property type="entry name" value="PUA-like_sf"/>
</dbReference>
<gene>
    <name evidence="9" type="ORF">BDV28DRAFT_132533</name>
</gene>
<keyword evidence="5 7" id="KW-0539">Nucleus</keyword>
<dbReference type="EMBL" id="ML739089">
    <property type="protein sequence ID" value="KAE8353757.1"/>
    <property type="molecule type" value="Genomic_DNA"/>
</dbReference>
<dbReference type="InterPro" id="IPR040598">
    <property type="entry name" value="NIP7_N"/>
</dbReference>
<dbReference type="AlphaFoldDB" id="A0A5N6Z7X0"/>
<organism evidence="9 10">
    <name type="scientific">Aspergillus coremiiformis</name>
    <dbReference type="NCBI Taxonomy" id="138285"/>
    <lineage>
        <taxon>Eukaryota</taxon>
        <taxon>Fungi</taxon>
        <taxon>Dikarya</taxon>
        <taxon>Ascomycota</taxon>
        <taxon>Pezizomycotina</taxon>
        <taxon>Eurotiomycetes</taxon>
        <taxon>Eurotiomycetidae</taxon>
        <taxon>Eurotiales</taxon>
        <taxon>Aspergillaceae</taxon>
        <taxon>Aspergillus</taxon>
        <taxon>Aspergillus subgen. Circumdati</taxon>
    </lineage>
</organism>
<evidence type="ECO:0000256" key="1">
    <source>
        <dbReference type="ARBA" id="ARBA00004604"/>
    </source>
</evidence>
<dbReference type="InterPro" id="IPR002478">
    <property type="entry name" value="PUA"/>
</dbReference>
<evidence type="ECO:0000256" key="6">
    <source>
        <dbReference type="ARBA" id="ARBA00054591"/>
    </source>
</evidence>
<evidence type="ECO:0000256" key="3">
    <source>
        <dbReference type="ARBA" id="ARBA00022517"/>
    </source>
</evidence>
<keyword evidence="4 7" id="KW-0694">RNA-binding</keyword>
<dbReference type="InterPro" id="IPR036974">
    <property type="entry name" value="PUA_sf"/>
</dbReference>
<reference evidence="10" key="1">
    <citation type="submission" date="2019-04" db="EMBL/GenBank/DDBJ databases">
        <title>Friends and foes A comparative genomics studyof 23 Aspergillus species from section Flavi.</title>
        <authorList>
            <consortium name="DOE Joint Genome Institute"/>
            <person name="Kjaerbolling I."/>
            <person name="Vesth T."/>
            <person name="Frisvad J.C."/>
            <person name="Nybo J.L."/>
            <person name="Theobald S."/>
            <person name="Kildgaard S."/>
            <person name="Isbrandt T."/>
            <person name="Kuo A."/>
            <person name="Sato A."/>
            <person name="Lyhne E.K."/>
            <person name="Kogle M.E."/>
            <person name="Wiebenga A."/>
            <person name="Kun R.S."/>
            <person name="Lubbers R.J."/>
            <person name="Makela M.R."/>
            <person name="Barry K."/>
            <person name="Chovatia M."/>
            <person name="Clum A."/>
            <person name="Daum C."/>
            <person name="Haridas S."/>
            <person name="He G."/>
            <person name="LaButti K."/>
            <person name="Lipzen A."/>
            <person name="Mondo S."/>
            <person name="Riley R."/>
            <person name="Salamov A."/>
            <person name="Simmons B.A."/>
            <person name="Magnuson J.K."/>
            <person name="Henrissat B."/>
            <person name="Mortensen U.H."/>
            <person name="Larsen T.O."/>
            <person name="Devries R.P."/>
            <person name="Grigoriev I.V."/>
            <person name="Machida M."/>
            <person name="Baker S.E."/>
            <person name="Andersen M.R."/>
        </authorList>
    </citation>
    <scope>NUCLEOTIDE SEQUENCE [LARGE SCALE GENOMIC DNA]</scope>
    <source>
        <strain evidence="10">CBS 553.77</strain>
    </source>
</reference>
<dbReference type="Pfam" id="PF17833">
    <property type="entry name" value="pre-PUA_NIP7"/>
    <property type="match status" value="1"/>
</dbReference>
<dbReference type="GO" id="GO:0005730">
    <property type="term" value="C:nucleolus"/>
    <property type="evidence" value="ECO:0007669"/>
    <property type="project" value="UniProtKB-SubCell"/>
</dbReference>
<dbReference type="GO" id="GO:1902626">
    <property type="term" value="P:assembly of large subunit precursor of preribosome"/>
    <property type="evidence" value="ECO:0007669"/>
    <property type="project" value="UniProtKB-ARBA"/>
</dbReference>
<keyword evidence="3 7" id="KW-0690">Ribosome biogenesis</keyword>
<dbReference type="SUPFAM" id="SSF88697">
    <property type="entry name" value="PUA domain-like"/>
    <property type="match status" value="1"/>
</dbReference>
<dbReference type="InterPro" id="IPR055359">
    <property type="entry name" value="Nip7_N_euk"/>
</dbReference>